<name>A0A5C1NNA5_9GAMM</name>
<evidence type="ECO:0000313" key="10">
    <source>
        <dbReference type="EMBL" id="QEM83289.1"/>
    </source>
</evidence>
<evidence type="ECO:0000256" key="4">
    <source>
        <dbReference type="ARBA" id="ARBA00022475"/>
    </source>
</evidence>
<evidence type="ECO:0000256" key="7">
    <source>
        <dbReference type="ARBA" id="ARBA00023136"/>
    </source>
</evidence>
<dbReference type="Pfam" id="PF02028">
    <property type="entry name" value="BCCT"/>
    <property type="match status" value="1"/>
</dbReference>
<dbReference type="Proteomes" id="UP000324285">
    <property type="component" value="Chromosome"/>
</dbReference>
<dbReference type="GO" id="GO:0022857">
    <property type="term" value="F:transmembrane transporter activity"/>
    <property type="evidence" value="ECO:0007669"/>
    <property type="project" value="InterPro"/>
</dbReference>
<feature type="transmembrane region" description="Helical" evidence="9">
    <location>
        <begin position="9"/>
        <end position="27"/>
    </location>
</feature>
<feature type="transmembrane region" description="Helical" evidence="9">
    <location>
        <begin position="227"/>
        <end position="248"/>
    </location>
</feature>
<feature type="region of interest" description="Disordered" evidence="8">
    <location>
        <begin position="528"/>
        <end position="562"/>
    </location>
</feature>
<keyword evidence="3" id="KW-0813">Transport</keyword>
<keyword evidence="4" id="KW-1003">Cell membrane</keyword>
<dbReference type="AlphaFoldDB" id="A0A5C1NNA5"/>
<organism evidence="10 11">
    <name type="scientific">Halomonas binhaiensis</name>
    <dbReference type="NCBI Taxonomy" id="2562282"/>
    <lineage>
        <taxon>Bacteria</taxon>
        <taxon>Pseudomonadati</taxon>
        <taxon>Pseudomonadota</taxon>
        <taxon>Gammaproteobacteria</taxon>
        <taxon>Oceanospirillales</taxon>
        <taxon>Halomonadaceae</taxon>
        <taxon>Halomonas</taxon>
    </lineage>
</organism>
<evidence type="ECO:0000256" key="6">
    <source>
        <dbReference type="ARBA" id="ARBA00022989"/>
    </source>
</evidence>
<dbReference type="KEGG" id="hbh:E4T21_18320"/>
<evidence type="ECO:0000256" key="5">
    <source>
        <dbReference type="ARBA" id="ARBA00022692"/>
    </source>
</evidence>
<dbReference type="InterPro" id="IPR000060">
    <property type="entry name" value="BCCT_transptr"/>
</dbReference>
<comment type="subcellular location">
    <subcellularLocation>
        <location evidence="1">Cell membrane</location>
        <topology evidence="1">Multi-pass membrane protein</topology>
    </subcellularLocation>
</comment>
<evidence type="ECO:0000256" key="1">
    <source>
        <dbReference type="ARBA" id="ARBA00004651"/>
    </source>
</evidence>
<dbReference type="PANTHER" id="PTHR30047">
    <property type="entry name" value="HIGH-AFFINITY CHOLINE TRANSPORT PROTEIN-RELATED"/>
    <property type="match status" value="1"/>
</dbReference>
<feature type="transmembrane region" description="Helical" evidence="9">
    <location>
        <begin position="47"/>
        <end position="65"/>
    </location>
</feature>
<accession>A0A5C1NNA5</accession>
<feature type="transmembrane region" description="Helical" evidence="9">
    <location>
        <begin position="315"/>
        <end position="333"/>
    </location>
</feature>
<evidence type="ECO:0000256" key="2">
    <source>
        <dbReference type="ARBA" id="ARBA00005658"/>
    </source>
</evidence>
<dbReference type="EMBL" id="CP038437">
    <property type="protein sequence ID" value="QEM83289.1"/>
    <property type="molecule type" value="Genomic_DNA"/>
</dbReference>
<feature type="transmembrane region" description="Helical" evidence="9">
    <location>
        <begin position="400"/>
        <end position="423"/>
    </location>
</feature>
<evidence type="ECO:0000256" key="8">
    <source>
        <dbReference type="SAM" id="MobiDB-lite"/>
    </source>
</evidence>
<feature type="transmembrane region" description="Helical" evidence="9">
    <location>
        <begin position="85"/>
        <end position="107"/>
    </location>
</feature>
<sequence length="562" mass="62070">MQQNEGQRVFYVSAIIILVLVALGAIFPVEFGNVAGAALSSVVHLFGWFYLLSVFVIMIFLLGLAMSKYGKVRLGPQDEKPEYGFFSWVSMLLAAGFGVGLVFYGMAEPMTHYISPPYGDVPPESVESARYAIQYSFFNWGIHQWTAFALVGLVIAYYQFRKEQAGLVSVVLRPLTAKRPYLQRFGGMLDVFAVVATVMGVATSLGLGVLQTNGGLHEVFGIPENGLWKFIILACMFVAYMASTWSGLDKGIKRLSNLNMVLCILMMLYVLVTGPTLKILETITLGLGDYLQNFFVMSLRMSPYDGNSWAESWTIFYWAWVIAWSPFVGTFVARISRGRTIKEYVFGVLFVPPVLACVWLGIFGGTAIHMELATENLGLAAATQDNITVALFKMFDLMPFSGLLSVMAMVLIFIFLVTSADSATYIVAQMTDNGSMNPPLYKRVLWGVLIAAICLTLIVTGGGGLKGLQSASVLSALPFTFILFLMVIVLMKQLRKDRKLMLEGLYNHYKEMPVGADAFEACDLAKEQGMPPPEEALKEDDDLLEEDDDFPGTPVPQEVPIR</sequence>
<feature type="transmembrane region" description="Helical" evidence="9">
    <location>
        <begin position="471"/>
        <end position="491"/>
    </location>
</feature>
<dbReference type="RefSeq" id="WP_149286411.1">
    <property type="nucleotide sequence ID" value="NZ_CP038437.2"/>
</dbReference>
<proteinExistence type="inferred from homology"/>
<evidence type="ECO:0000313" key="11">
    <source>
        <dbReference type="Proteomes" id="UP000324285"/>
    </source>
</evidence>
<feature type="compositionally biased region" description="Acidic residues" evidence="8">
    <location>
        <begin position="537"/>
        <end position="550"/>
    </location>
</feature>
<comment type="similarity">
    <text evidence="2">Belongs to the BCCT transporter (TC 2.A.15) family.</text>
</comment>
<keyword evidence="6 9" id="KW-1133">Transmembrane helix</keyword>
<evidence type="ECO:0000256" key="3">
    <source>
        <dbReference type="ARBA" id="ARBA00022448"/>
    </source>
</evidence>
<dbReference type="OrthoDB" id="9775735at2"/>
<keyword evidence="7 9" id="KW-0472">Membrane</keyword>
<evidence type="ECO:0000256" key="9">
    <source>
        <dbReference type="SAM" id="Phobius"/>
    </source>
</evidence>
<keyword evidence="11" id="KW-1185">Reference proteome</keyword>
<reference evidence="10" key="1">
    <citation type="submission" date="2021-02" db="EMBL/GenBank/DDBJ databases">
        <title>Strain Y2R2, a novel species of the genus Halomonas.</title>
        <authorList>
            <person name="Huang H."/>
        </authorList>
    </citation>
    <scope>NUCLEOTIDE SEQUENCE</scope>
    <source>
        <strain evidence="10">Y2R2</strain>
    </source>
</reference>
<dbReference type="NCBIfam" id="TIGR00842">
    <property type="entry name" value="bcct"/>
    <property type="match status" value="1"/>
</dbReference>
<feature type="transmembrane region" description="Helical" evidence="9">
    <location>
        <begin position="444"/>
        <end position="465"/>
    </location>
</feature>
<protein>
    <submittedName>
        <fullName evidence="10">BCCT family transporter</fullName>
    </submittedName>
</protein>
<feature type="transmembrane region" description="Helical" evidence="9">
    <location>
        <begin position="345"/>
        <end position="368"/>
    </location>
</feature>
<dbReference type="GO" id="GO:0005886">
    <property type="term" value="C:plasma membrane"/>
    <property type="evidence" value="ECO:0007669"/>
    <property type="project" value="UniProtKB-SubCell"/>
</dbReference>
<feature type="transmembrane region" description="Helical" evidence="9">
    <location>
        <begin position="142"/>
        <end position="160"/>
    </location>
</feature>
<keyword evidence="5 9" id="KW-0812">Transmembrane</keyword>
<dbReference type="PANTHER" id="PTHR30047:SF7">
    <property type="entry name" value="HIGH-AFFINITY CHOLINE TRANSPORT PROTEIN"/>
    <property type="match status" value="1"/>
</dbReference>
<feature type="transmembrane region" description="Helical" evidence="9">
    <location>
        <begin position="260"/>
        <end position="280"/>
    </location>
</feature>
<gene>
    <name evidence="10" type="ORF">E4T21_18320</name>
</gene>
<feature type="transmembrane region" description="Helical" evidence="9">
    <location>
        <begin position="181"/>
        <end position="207"/>
    </location>
</feature>